<dbReference type="EMBL" id="CP117812">
    <property type="protein sequence ID" value="WDE98503.1"/>
    <property type="molecule type" value="Genomic_DNA"/>
</dbReference>
<dbReference type="RefSeq" id="WP_274153374.1">
    <property type="nucleotide sequence ID" value="NZ_CP117812.1"/>
</dbReference>
<sequence>MDSYKNLYRMLGVIVACIVTIFIVKSALNTAEFSESSLLKYKYKLTSNPYSGDPKVFELIFDDNQKVHTKNKHLNDKIWKVINDKHIQIGDCHFRGGEFPHMLHGDMFIEVSNDEEEYSDTIKFKIEYNGVKDAS</sequence>
<keyword evidence="1" id="KW-0472">Membrane</keyword>
<evidence type="ECO:0000313" key="2">
    <source>
        <dbReference type="EMBL" id="WDE98503.1"/>
    </source>
</evidence>
<name>A0ABY7W2J0_9BACT</name>
<keyword evidence="1" id="KW-1133">Transmembrane helix</keyword>
<accession>A0ABY7W2J0</accession>
<evidence type="ECO:0000313" key="3">
    <source>
        <dbReference type="Proteomes" id="UP001214250"/>
    </source>
</evidence>
<proteinExistence type="predicted"/>
<keyword evidence="1" id="KW-0812">Transmembrane</keyword>
<reference evidence="2 3" key="1">
    <citation type="submission" date="2023-02" db="EMBL/GenBank/DDBJ databases">
        <title>Genome sequence of Lentisphaera profundi SAORIC-696.</title>
        <authorList>
            <person name="Kim e."/>
            <person name="Cho J.-C."/>
            <person name="Choi A."/>
            <person name="Kang I."/>
        </authorList>
    </citation>
    <scope>NUCLEOTIDE SEQUENCE [LARGE SCALE GENOMIC DNA]</scope>
    <source>
        <strain evidence="2 3">SAORIC-696</strain>
    </source>
</reference>
<dbReference type="Proteomes" id="UP001214250">
    <property type="component" value="Chromosome 2"/>
</dbReference>
<keyword evidence="3" id="KW-1185">Reference proteome</keyword>
<gene>
    <name evidence="2" type="ORF">PQO03_11685</name>
</gene>
<feature type="transmembrane region" description="Helical" evidence="1">
    <location>
        <begin position="7"/>
        <end position="28"/>
    </location>
</feature>
<organism evidence="2 3">
    <name type="scientific">Lentisphaera profundi</name>
    <dbReference type="NCBI Taxonomy" id="1658616"/>
    <lineage>
        <taxon>Bacteria</taxon>
        <taxon>Pseudomonadati</taxon>
        <taxon>Lentisphaerota</taxon>
        <taxon>Lentisphaeria</taxon>
        <taxon>Lentisphaerales</taxon>
        <taxon>Lentisphaeraceae</taxon>
        <taxon>Lentisphaera</taxon>
    </lineage>
</organism>
<protein>
    <submittedName>
        <fullName evidence="2">Uncharacterized protein</fullName>
    </submittedName>
</protein>
<evidence type="ECO:0000256" key="1">
    <source>
        <dbReference type="SAM" id="Phobius"/>
    </source>
</evidence>